<protein>
    <submittedName>
        <fullName evidence="3">Glycogen debranching N-terminal domain-containing protein</fullName>
    </submittedName>
</protein>
<proteinExistence type="predicted"/>
<dbReference type="Gene3D" id="1.50.10.10">
    <property type="match status" value="1"/>
</dbReference>
<dbReference type="EMBL" id="JBHMAF010000073">
    <property type="protein sequence ID" value="MFB9759544.1"/>
    <property type="molecule type" value="Genomic_DNA"/>
</dbReference>
<dbReference type="InterPro" id="IPR012341">
    <property type="entry name" value="6hp_glycosidase-like_sf"/>
</dbReference>
<comment type="caution">
    <text evidence="3">The sequence shown here is derived from an EMBL/GenBank/DDBJ whole genome shotgun (WGS) entry which is preliminary data.</text>
</comment>
<organism evidence="3 4">
    <name type="scientific">Ectobacillus funiculus</name>
    <dbReference type="NCBI Taxonomy" id="137993"/>
    <lineage>
        <taxon>Bacteria</taxon>
        <taxon>Bacillati</taxon>
        <taxon>Bacillota</taxon>
        <taxon>Bacilli</taxon>
        <taxon>Bacillales</taxon>
        <taxon>Bacillaceae</taxon>
        <taxon>Ectobacillus</taxon>
    </lineage>
</organism>
<dbReference type="Pfam" id="PF22422">
    <property type="entry name" value="MGH1-like_GH"/>
    <property type="match status" value="1"/>
</dbReference>
<sequence>MEYRVIKENDLFLLTDTKGNIPENHSYGLGLYTKDTRFLSKLDVRINGEEPILLSSDATENYMAKILLTNPHMERDGELILWRESVEIERIRFIYDGVLYETIKVKNYFPKPISFQLSVHMDVDFTDMFIVRGFQTGTVGKRQGQTVEDYSLTYHYEGADGVCRRTKVQWDRPVSQVKEEGSIQFEYTLQHGEEDAVTFMIQPIIGKENKKISLSAHDAMEQLKQSYQKWEEKTTKVTTDYQPLQQLVDRGIADLKVLLTDLGYGQFPVAGLPWFGVPFGRDSLIAALQMLAFNPGIAKGTLLTMANSQGKQVDPWRDEQPGKIMHEIRFGELANTNQIPFTPYYGTIDATPLFLILLTEYVKWTGDIGLVQELEENVEAALNWIDQYGDRDGDLFVEYHQESSKGIANQGWKDSGDSIVHRNGEYAKTPIALAEVQGYVYQAKQGLADIFEFLHKQERASELRQQARALKERFEAAFWMEEQQFYAIALDEQKDQVGTITSNPGHVLFSEMLDEQRVDAVIRMLLSPKMFSGFGIRTMGENEAGYNPMSYHDGSIWPHDNSLILLGMSKLGRQAEANVVINGLIRAAGHFEYHRLPELFCGYSDSLGKAVNYPVACSPQAWAAGTPLVFVQALLGLFPNSLKKEIQLSPNLLEEINVLTVEDIAIGDGALSVTVMRTENGYETTILQNTTGYQIIQESLQDLTMK</sequence>
<dbReference type="InterPro" id="IPR008928">
    <property type="entry name" value="6-hairpin_glycosidase_sf"/>
</dbReference>
<evidence type="ECO:0000259" key="1">
    <source>
        <dbReference type="Pfam" id="PF14742"/>
    </source>
</evidence>
<name>A0ABV5WFZ2_9BACI</name>
<evidence type="ECO:0000313" key="4">
    <source>
        <dbReference type="Proteomes" id="UP001589609"/>
    </source>
</evidence>
<evidence type="ECO:0000259" key="2">
    <source>
        <dbReference type="Pfam" id="PF22422"/>
    </source>
</evidence>
<feature type="domain" description="Putative glycogen debranching enzyme N-terminal" evidence="1">
    <location>
        <begin position="6"/>
        <end position="197"/>
    </location>
</feature>
<dbReference type="SUPFAM" id="SSF48208">
    <property type="entry name" value="Six-hairpin glycosidases"/>
    <property type="match status" value="1"/>
</dbReference>
<reference evidence="3 4" key="1">
    <citation type="submission" date="2024-09" db="EMBL/GenBank/DDBJ databases">
        <authorList>
            <person name="Sun Q."/>
            <person name="Mori K."/>
        </authorList>
    </citation>
    <scope>NUCLEOTIDE SEQUENCE [LARGE SCALE GENOMIC DNA]</scope>
    <source>
        <strain evidence="3 4">JCM 11201</strain>
    </source>
</reference>
<dbReference type="InterPro" id="IPR054491">
    <property type="entry name" value="MGH1-like_GH"/>
</dbReference>
<dbReference type="Pfam" id="PF14742">
    <property type="entry name" value="GDE_N_bis"/>
    <property type="match status" value="1"/>
</dbReference>
<dbReference type="InterPro" id="IPR032856">
    <property type="entry name" value="GDE_N_bis"/>
</dbReference>
<keyword evidence="4" id="KW-1185">Reference proteome</keyword>
<evidence type="ECO:0000313" key="3">
    <source>
        <dbReference type="EMBL" id="MFB9759544.1"/>
    </source>
</evidence>
<accession>A0ABV5WFZ2</accession>
<dbReference type="Proteomes" id="UP001589609">
    <property type="component" value="Unassembled WGS sequence"/>
</dbReference>
<gene>
    <name evidence="3" type="ORF">ACFFMS_14035</name>
</gene>
<feature type="domain" description="Mannosylglycerate hydrolase MGH1-like glycoside hydrolase" evidence="2">
    <location>
        <begin position="283"/>
        <end position="602"/>
    </location>
</feature>
<dbReference type="RefSeq" id="WP_379949847.1">
    <property type="nucleotide sequence ID" value="NZ_JBHMAF010000073.1"/>
</dbReference>